<evidence type="ECO:0000313" key="1">
    <source>
        <dbReference type="EMBL" id="ADV64048.1"/>
    </source>
</evidence>
<protein>
    <submittedName>
        <fullName evidence="1">CRISPR-associated protein, TM1812 family</fullName>
    </submittedName>
</protein>
<name>E8QX09_ISOPI</name>
<dbReference type="STRING" id="575540.Isop_3491"/>
<dbReference type="eggNOG" id="COG1517">
    <property type="taxonomic scope" value="Bacteria"/>
</dbReference>
<dbReference type="InParanoid" id="E8QX09"/>
<dbReference type="EMBL" id="CP002353">
    <property type="protein sequence ID" value="ADV64048.1"/>
    <property type="molecule type" value="Genomic_DNA"/>
</dbReference>
<reference evidence="1 2" key="2">
    <citation type="journal article" date="2011" name="Stand. Genomic Sci.">
        <title>Complete genome sequence of Isosphaera pallida type strain (IS1B).</title>
        <authorList>
            <consortium name="US DOE Joint Genome Institute (JGI-PGF)"/>
            <person name="Goker M."/>
            <person name="Cleland D."/>
            <person name="Saunders E."/>
            <person name="Lapidus A."/>
            <person name="Nolan M."/>
            <person name="Lucas S."/>
            <person name="Hammon N."/>
            <person name="Deshpande S."/>
            <person name="Cheng J.F."/>
            <person name="Tapia R."/>
            <person name="Han C."/>
            <person name="Goodwin L."/>
            <person name="Pitluck S."/>
            <person name="Liolios K."/>
            <person name="Pagani I."/>
            <person name="Ivanova N."/>
            <person name="Mavromatis K."/>
            <person name="Pati A."/>
            <person name="Chen A."/>
            <person name="Palaniappan K."/>
            <person name="Land M."/>
            <person name="Hauser L."/>
            <person name="Chang Y.J."/>
            <person name="Jeffries C.D."/>
            <person name="Detter J.C."/>
            <person name="Beck B."/>
            <person name="Woyke T."/>
            <person name="Bristow J."/>
            <person name="Eisen J.A."/>
            <person name="Markowitz V."/>
            <person name="Hugenholtz P."/>
            <person name="Kyrpides N.C."/>
            <person name="Klenk H.P."/>
        </authorList>
    </citation>
    <scope>NUCLEOTIDE SEQUENCE [LARGE SCALE GENOMIC DNA]</scope>
    <source>
        <strain evidence="2">ATCC 43644 / DSM 9630 / IS1B</strain>
    </source>
</reference>
<gene>
    <name evidence="1" type="ordered locus">Isop_3491</name>
</gene>
<dbReference type="InterPro" id="IPR013383">
    <property type="entry name" value="CRISPR-assoc_prot_DxTHG_CS"/>
</dbReference>
<dbReference type="KEGG" id="ipa:Isop_3491"/>
<proteinExistence type="predicted"/>
<evidence type="ECO:0000313" key="2">
    <source>
        <dbReference type="Proteomes" id="UP000008631"/>
    </source>
</evidence>
<dbReference type="Proteomes" id="UP000008631">
    <property type="component" value="Chromosome"/>
</dbReference>
<reference key="1">
    <citation type="submission" date="2010-11" db="EMBL/GenBank/DDBJ databases">
        <title>The complete sequence of chromosome of Isophaera pallida ATCC 43644.</title>
        <authorList>
            <consortium name="US DOE Joint Genome Institute (JGI-PGF)"/>
            <person name="Lucas S."/>
            <person name="Copeland A."/>
            <person name="Lapidus A."/>
            <person name="Bruce D."/>
            <person name="Goodwin L."/>
            <person name="Pitluck S."/>
            <person name="Kyrpides N."/>
            <person name="Mavromatis K."/>
            <person name="Pagani I."/>
            <person name="Ivanova N."/>
            <person name="Saunders E."/>
            <person name="Brettin T."/>
            <person name="Detter J.C."/>
            <person name="Han C."/>
            <person name="Tapia R."/>
            <person name="Land M."/>
            <person name="Hauser L."/>
            <person name="Markowitz V."/>
            <person name="Cheng J.-F."/>
            <person name="Hugenholtz P."/>
            <person name="Woyke T."/>
            <person name="Wu D."/>
            <person name="Eisen J.A."/>
        </authorList>
    </citation>
    <scope>NUCLEOTIDE SEQUENCE</scope>
    <source>
        <strain>ATCC 43644</strain>
    </source>
</reference>
<dbReference type="NCBIfam" id="TIGR02549">
    <property type="entry name" value="CRISPR_DxTHG"/>
    <property type="match status" value="1"/>
</dbReference>
<sequence length="402" mass="45899">MSIRLISFLGTGNYENACYRWNNESYSSKYVVFAIAKMLQNIESQKNIEVVLLATDKAWQAHGQSVCDTFAQADLPTPQRRTIPDGASQDELWNQFEIILDVLQSSDDVVYIDITHGFRAQPFFASGVIQYLQSVFNRSEDVHVIYGEYNRNQPENSRIWDLTPFVELSEWSRSLLLFLKTGQAQGVVEPTRKIGRDLKKKWAAEGRQGQPTDLDQLAKLLEKFSDDFITVRTGCLLLGPESSSQQLVNMMEKARDEVIQILPPLGKVVDMVIERLKPLCGATCLSDPQGQAALQYLSMLYFKMGRIAEACATLREGWITKYADSRSDKPGTVDFDKDAREEAEKRFFERHENLGKQISQLRNDIQHAGYRKDPMPPKTIINQFLQLHSQWVRETQSTLTQS</sequence>
<dbReference type="AlphaFoldDB" id="E8QX09"/>
<organism evidence="1 2">
    <name type="scientific">Isosphaera pallida (strain ATCC 43644 / DSM 9630 / IS1B)</name>
    <dbReference type="NCBI Taxonomy" id="575540"/>
    <lineage>
        <taxon>Bacteria</taxon>
        <taxon>Pseudomonadati</taxon>
        <taxon>Planctomycetota</taxon>
        <taxon>Planctomycetia</taxon>
        <taxon>Isosphaerales</taxon>
        <taxon>Isosphaeraceae</taxon>
        <taxon>Isosphaera</taxon>
    </lineage>
</organism>
<accession>E8QX09</accession>
<keyword evidence="2" id="KW-1185">Reference proteome</keyword>
<dbReference type="HOGENOM" id="CLU_025124_0_0_0"/>
<dbReference type="SUPFAM" id="SSF160980">
    <property type="entry name" value="SSO1389-like"/>
    <property type="match status" value="1"/>
</dbReference>